<keyword evidence="2" id="KW-0472">Membrane</keyword>
<organism evidence="4 5">
    <name type="scientific">Plenodomus tracheiphilus IPT5</name>
    <dbReference type="NCBI Taxonomy" id="1408161"/>
    <lineage>
        <taxon>Eukaryota</taxon>
        <taxon>Fungi</taxon>
        <taxon>Dikarya</taxon>
        <taxon>Ascomycota</taxon>
        <taxon>Pezizomycotina</taxon>
        <taxon>Dothideomycetes</taxon>
        <taxon>Pleosporomycetidae</taxon>
        <taxon>Pleosporales</taxon>
        <taxon>Pleosporineae</taxon>
        <taxon>Leptosphaeriaceae</taxon>
        <taxon>Plenodomus</taxon>
    </lineage>
</organism>
<feature type="compositionally biased region" description="Polar residues" evidence="1">
    <location>
        <begin position="50"/>
        <end position="59"/>
    </location>
</feature>
<feature type="transmembrane region" description="Helical" evidence="2">
    <location>
        <begin position="132"/>
        <end position="153"/>
    </location>
</feature>
<feature type="compositionally biased region" description="Basic and acidic residues" evidence="1">
    <location>
        <begin position="22"/>
        <end position="31"/>
    </location>
</feature>
<feature type="transmembrane region" description="Helical" evidence="2">
    <location>
        <begin position="403"/>
        <end position="419"/>
    </location>
</feature>
<feature type="transmembrane region" description="Helical" evidence="2">
    <location>
        <begin position="288"/>
        <end position="307"/>
    </location>
</feature>
<evidence type="ECO:0000313" key="5">
    <source>
        <dbReference type="Proteomes" id="UP000799423"/>
    </source>
</evidence>
<evidence type="ECO:0000256" key="1">
    <source>
        <dbReference type="SAM" id="MobiDB-lite"/>
    </source>
</evidence>
<evidence type="ECO:0000259" key="3">
    <source>
        <dbReference type="Pfam" id="PF03815"/>
    </source>
</evidence>
<dbReference type="PANTHER" id="PTHR31331">
    <property type="entry name" value="LCCL DOMAIN PROTEIN (AFU_ORTHOLOGUE AFUA_5G08630)"/>
    <property type="match status" value="1"/>
</dbReference>
<sequence>MPARETPSKSAGATATPVPLDDLSHGERDPEIEGPSGSSSNRTLDRRGPSITSTPTLRQSLDFEDPAPPYEARAQPFWKRAGRRLPAPIVRSGKKTGNWFRGPVPSRRYRIKPFNEYVQTAPRDFVHRLRGWWRYVLFGAACFAWALTFGLLLSLHGLPDDVDGHGPPVRLSCVDTLWSSAEACGLDGRNCQPFTNASFPFYCPSNCASAKILNPRAVGDQSYNYQPLVIGGHATLGALPTSWTYRGDSFICGAAIHFGLGVTNKKGGCGLLQMEGEQIVFGSSARNGIISIPFFGKFPMSFIFRYVDGCEDPRWKLLILSIIMTVVFGCFTSSPATFFAPIFTIMFFQVAMASDPPGYSMYAGLASTALGRFLPAALVAVFIYRTSVHRALKGCNAHLEKTVLWVGGAWVGALSNYTFDKIPIQRLTGHDIRQQPGAIAALVIIVLVLFIIVLYQCWCLRIEGRLPRYLAIYACLGISLGILAAMPKLNLRIHHYILALLLLPGTAMQTRLSLLCQGLLVGLFINGIARWGFDSILQTSVALRGDAQLGSDLPKILEPVINGTSITFTWEKALQGWDGISVLVNDVQRYIGNGGEEEAGVFTWENSTTLQWQSNYYEDVETFTYFRFGFFKYLPFGQMAYGDYTRAGTWFKNGTWSGIPPGRT</sequence>
<name>A0A6A7BH84_9PLEO</name>
<dbReference type="InterPro" id="IPR004043">
    <property type="entry name" value="LCCL"/>
</dbReference>
<dbReference type="AlphaFoldDB" id="A0A6A7BH84"/>
<protein>
    <submittedName>
        <fullName evidence="4">LCCL domain-containing protein</fullName>
    </submittedName>
</protein>
<feature type="transmembrane region" description="Helical" evidence="2">
    <location>
        <begin position="319"/>
        <end position="347"/>
    </location>
</feature>
<dbReference type="EMBL" id="MU006292">
    <property type="protein sequence ID" value="KAF2854811.1"/>
    <property type="molecule type" value="Genomic_DNA"/>
</dbReference>
<dbReference type="Gene3D" id="2.170.130.20">
    <property type="entry name" value="LCCL-like domain"/>
    <property type="match status" value="1"/>
</dbReference>
<dbReference type="Pfam" id="PF03815">
    <property type="entry name" value="LCCL"/>
    <property type="match status" value="1"/>
</dbReference>
<evidence type="ECO:0000256" key="2">
    <source>
        <dbReference type="SAM" id="Phobius"/>
    </source>
</evidence>
<feature type="region of interest" description="Disordered" evidence="1">
    <location>
        <begin position="1"/>
        <end position="69"/>
    </location>
</feature>
<gene>
    <name evidence="4" type="ORF">T440DRAFT_387503</name>
</gene>
<dbReference type="InterPro" id="IPR051957">
    <property type="entry name" value="CRISP-LCCL_domain"/>
</dbReference>
<keyword evidence="2" id="KW-0812">Transmembrane</keyword>
<feature type="transmembrane region" description="Helical" evidence="2">
    <location>
        <begin position="359"/>
        <end position="383"/>
    </location>
</feature>
<dbReference type="Proteomes" id="UP000799423">
    <property type="component" value="Unassembled WGS sequence"/>
</dbReference>
<accession>A0A6A7BH84</accession>
<dbReference type="OrthoDB" id="441660at2759"/>
<evidence type="ECO:0000313" key="4">
    <source>
        <dbReference type="EMBL" id="KAF2854811.1"/>
    </source>
</evidence>
<dbReference type="PANTHER" id="PTHR31331:SF1">
    <property type="entry name" value="CYSTEINE RICH SECRETORY PROTEIN LCCL DOMAIN CONTAINING 2"/>
    <property type="match status" value="1"/>
</dbReference>
<feature type="transmembrane region" description="Helical" evidence="2">
    <location>
        <begin position="470"/>
        <end position="489"/>
    </location>
</feature>
<feature type="transmembrane region" description="Helical" evidence="2">
    <location>
        <begin position="439"/>
        <end position="458"/>
    </location>
</feature>
<proteinExistence type="predicted"/>
<keyword evidence="2" id="KW-1133">Transmembrane helix</keyword>
<dbReference type="SUPFAM" id="SSF69848">
    <property type="entry name" value="LCCL domain"/>
    <property type="match status" value="1"/>
</dbReference>
<feature type="transmembrane region" description="Helical" evidence="2">
    <location>
        <begin position="509"/>
        <end position="529"/>
    </location>
</feature>
<keyword evidence="5" id="KW-1185">Reference proteome</keyword>
<reference evidence="4" key="1">
    <citation type="submission" date="2020-01" db="EMBL/GenBank/DDBJ databases">
        <authorList>
            <consortium name="DOE Joint Genome Institute"/>
            <person name="Haridas S."/>
            <person name="Albert R."/>
            <person name="Binder M."/>
            <person name="Bloem J."/>
            <person name="Labutti K."/>
            <person name="Salamov A."/>
            <person name="Andreopoulos B."/>
            <person name="Baker S.E."/>
            <person name="Barry K."/>
            <person name="Bills G."/>
            <person name="Bluhm B.H."/>
            <person name="Cannon C."/>
            <person name="Castanera R."/>
            <person name="Culley D.E."/>
            <person name="Daum C."/>
            <person name="Ezra D."/>
            <person name="Gonzalez J.B."/>
            <person name="Henrissat B."/>
            <person name="Kuo A."/>
            <person name="Liang C."/>
            <person name="Lipzen A."/>
            <person name="Lutzoni F."/>
            <person name="Magnuson J."/>
            <person name="Mondo S."/>
            <person name="Nolan M."/>
            <person name="Ohm R."/>
            <person name="Pangilinan J."/>
            <person name="Park H.-J."/>
            <person name="Ramirez L."/>
            <person name="Alfaro M."/>
            <person name="Sun H."/>
            <person name="Tritt A."/>
            <person name="Yoshinaga Y."/>
            <person name="Zwiers L.-H."/>
            <person name="Turgeon B.G."/>
            <person name="Goodwin S.B."/>
            <person name="Spatafora J.W."/>
            <person name="Crous P.W."/>
            <person name="Grigoriev I.V."/>
        </authorList>
    </citation>
    <scope>NUCLEOTIDE SEQUENCE</scope>
    <source>
        <strain evidence="4">IPT5</strain>
    </source>
</reference>
<dbReference type="InterPro" id="IPR036609">
    <property type="entry name" value="LCCL_sf"/>
</dbReference>
<feature type="domain" description="LCCL" evidence="3">
    <location>
        <begin position="171"/>
        <end position="295"/>
    </location>
</feature>